<dbReference type="Pfam" id="PF07521">
    <property type="entry name" value="RMMBL"/>
    <property type="match status" value="1"/>
</dbReference>
<evidence type="ECO:0000256" key="4">
    <source>
        <dbReference type="ARBA" id="ARBA00022833"/>
    </source>
</evidence>
<sequence length="556" mass="59446">MASKTDLVFLPLGGVGEIGMNLALYGYGTSRGRKWLMVDCGVSFAAEEHLPGIDLILPDIAFIEAERADLVGILLTHAHEDHFGALAELWPRLRVPVYATPFTAGLLAAKLAEEHGAAEIPVEVVPLGGRFAVGPFDIELISVTHSIPEPNSVVIRTPAGTVLHTADWKVDPQPVVGVPFDPAPFVALGAEGVDALVCDSTNVIRDGRSPGEGDVARSLGEIIKAAENRVAVTAFASNVARIRSVGEAALAADRQVVVVGRAMKRVIAVARELGLLDGLPAFLGEDGYQRLPRDKVVVLCTGSQGEPRAALTRIAGGNHPTIELARGDMVVYSARTIPGNEREVGAVVNALVKAGIEVVTDRTHLVHVSGHPRSDELRDMYAWVKPRAAVPVHGEALHLHEHAKLARSMGVERVIVAYNGDMVQLAPGPAGIIDEAPVGRLYKDGRVIIRADAEAIRERRKLAFAGFVGIGVAIDERGEIASDPQIELIGLPERTGDGEAFFELVADSVDAALDSLPRARRRDPEALAETLRRTVRNSVQAKWGKKPICHVFVLEV</sequence>
<dbReference type="Gene3D" id="3.60.15.10">
    <property type="entry name" value="Ribonuclease Z/Hydroxyacylglutathione hydrolase-like"/>
    <property type="match status" value="1"/>
</dbReference>
<evidence type="ECO:0000313" key="8">
    <source>
        <dbReference type="EMBL" id="TCT11266.1"/>
    </source>
</evidence>
<dbReference type="AlphaFoldDB" id="A0A4R3MCV0"/>
<evidence type="ECO:0000256" key="2">
    <source>
        <dbReference type="ARBA" id="ARBA00022723"/>
    </source>
</evidence>
<dbReference type="InterPro" id="IPR055132">
    <property type="entry name" value="RNase_J_b_CASP"/>
</dbReference>
<evidence type="ECO:0000256" key="1">
    <source>
        <dbReference type="ARBA" id="ARBA00022722"/>
    </source>
</evidence>
<organism evidence="8 9">
    <name type="scientific">Tepidamorphus gemmatus</name>
    <dbReference type="NCBI Taxonomy" id="747076"/>
    <lineage>
        <taxon>Bacteria</taxon>
        <taxon>Pseudomonadati</taxon>
        <taxon>Pseudomonadota</taxon>
        <taxon>Alphaproteobacteria</taxon>
        <taxon>Hyphomicrobiales</taxon>
        <taxon>Tepidamorphaceae</taxon>
        <taxon>Tepidamorphus</taxon>
    </lineage>
</organism>
<dbReference type="SUPFAM" id="SSF56281">
    <property type="entry name" value="Metallo-hydrolase/oxidoreductase"/>
    <property type="match status" value="1"/>
</dbReference>
<dbReference type="PANTHER" id="PTHR43694">
    <property type="entry name" value="RIBONUCLEASE J"/>
    <property type="match status" value="1"/>
</dbReference>
<evidence type="ECO:0000256" key="6">
    <source>
        <dbReference type="ARBA" id="ARBA00022884"/>
    </source>
</evidence>
<gene>
    <name evidence="8" type="ORF">EDC22_10419</name>
</gene>
<evidence type="ECO:0000256" key="5">
    <source>
        <dbReference type="ARBA" id="ARBA00022839"/>
    </source>
</evidence>
<accession>A0A4R3MCV0</accession>
<evidence type="ECO:0000259" key="7">
    <source>
        <dbReference type="SMART" id="SM00849"/>
    </source>
</evidence>
<dbReference type="GO" id="GO:0003723">
    <property type="term" value="F:RNA binding"/>
    <property type="evidence" value="ECO:0007669"/>
    <property type="project" value="UniProtKB-KW"/>
</dbReference>
<dbReference type="InterPro" id="IPR001279">
    <property type="entry name" value="Metallo-B-lactamas"/>
</dbReference>
<dbReference type="SMART" id="SM00849">
    <property type="entry name" value="Lactamase_B"/>
    <property type="match status" value="1"/>
</dbReference>
<keyword evidence="4" id="KW-0862">Zinc</keyword>
<dbReference type="GO" id="GO:0004527">
    <property type="term" value="F:exonuclease activity"/>
    <property type="evidence" value="ECO:0007669"/>
    <property type="project" value="UniProtKB-KW"/>
</dbReference>
<keyword evidence="6" id="KW-0694">RNA-binding</keyword>
<dbReference type="Pfam" id="PF17770">
    <property type="entry name" value="RNase_J_C"/>
    <property type="match status" value="1"/>
</dbReference>
<dbReference type="EMBL" id="SMAK01000004">
    <property type="protein sequence ID" value="TCT11266.1"/>
    <property type="molecule type" value="Genomic_DNA"/>
</dbReference>
<dbReference type="Gene3D" id="3.40.50.10710">
    <property type="entry name" value="Metallo-hydrolase/oxidoreductase"/>
    <property type="match status" value="1"/>
</dbReference>
<dbReference type="CDD" id="cd07714">
    <property type="entry name" value="RNaseJ_MBL-fold"/>
    <property type="match status" value="1"/>
</dbReference>
<dbReference type="Proteomes" id="UP000295678">
    <property type="component" value="Unassembled WGS sequence"/>
</dbReference>
<keyword evidence="2" id="KW-0479">Metal-binding</keyword>
<evidence type="ECO:0000313" key="9">
    <source>
        <dbReference type="Proteomes" id="UP000295678"/>
    </source>
</evidence>
<dbReference type="PANTHER" id="PTHR43694:SF1">
    <property type="entry name" value="RIBONUCLEASE J"/>
    <property type="match status" value="1"/>
</dbReference>
<dbReference type="GO" id="GO:0046872">
    <property type="term" value="F:metal ion binding"/>
    <property type="evidence" value="ECO:0007669"/>
    <property type="project" value="UniProtKB-KW"/>
</dbReference>
<dbReference type="Pfam" id="PF00753">
    <property type="entry name" value="Lactamase_B"/>
    <property type="match status" value="1"/>
</dbReference>
<feature type="domain" description="Metallo-beta-lactamase" evidence="7">
    <location>
        <begin position="19"/>
        <end position="219"/>
    </location>
</feature>
<dbReference type="InterPro" id="IPR011108">
    <property type="entry name" value="RMMBL"/>
</dbReference>
<comment type="caution">
    <text evidence="8">The sequence shown here is derived from an EMBL/GenBank/DDBJ whole genome shotgun (WGS) entry which is preliminary data.</text>
</comment>
<dbReference type="InterPro" id="IPR036866">
    <property type="entry name" value="RibonucZ/Hydroxyglut_hydro"/>
</dbReference>
<proteinExistence type="predicted"/>
<name>A0A4R3MCV0_9HYPH</name>
<protein>
    <submittedName>
        <fullName evidence="8">Ribonuclease J</fullName>
    </submittedName>
</protein>
<keyword evidence="5" id="KW-0269">Exonuclease</keyword>
<keyword evidence="1" id="KW-0540">Nuclease</keyword>
<dbReference type="OrthoDB" id="9770211at2"/>
<reference evidence="8 9" key="1">
    <citation type="submission" date="2019-03" db="EMBL/GenBank/DDBJ databases">
        <title>Genomic Encyclopedia of Type Strains, Phase IV (KMG-IV): sequencing the most valuable type-strain genomes for metagenomic binning, comparative biology and taxonomic classification.</title>
        <authorList>
            <person name="Goeker M."/>
        </authorList>
    </citation>
    <scope>NUCLEOTIDE SEQUENCE [LARGE SCALE GENOMIC DNA]</scope>
    <source>
        <strain evidence="8 9">DSM 19345</strain>
    </source>
</reference>
<dbReference type="Gene3D" id="3.10.20.580">
    <property type="match status" value="1"/>
</dbReference>
<dbReference type="Pfam" id="PF22505">
    <property type="entry name" value="RNase_J_b_CASP"/>
    <property type="match status" value="1"/>
</dbReference>
<dbReference type="InterPro" id="IPR042173">
    <property type="entry name" value="RNase_J_2"/>
</dbReference>
<keyword evidence="9" id="KW-1185">Reference proteome</keyword>
<dbReference type="InterPro" id="IPR041636">
    <property type="entry name" value="RNase_J_C"/>
</dbReference>
<keyword evidence="3" id="KW-0378">Hydrolase</keyword>
<dbReference type="RefSeq" id="WP_132806037.1">
    <property type="nucleotide sequence ID" value="NZ_SMAK01000004.1"/>
</dbReference>
<evidence type="ECO:0000256" key="3">
    <source>
        <dbReference type="ARBA" id="ARBA00022801"/>
    </source>
</evidence>